<evidence type="ECO:0000256" key="1">
    <source>
        <dbReference type="SAM" id="SignalP"/>
    </source>
</evidence>
<feature type="signal peptide" evidence="1">
    <location>
        <begin position="1"/>
        <end position="22"/>
    </location>
</feature>
<reference evidence="2" key="1">
    <citation type="submission" date="2005-05" db="EMBL/GenBank/DDBJ databases">
        <authorList>
            <person name="Tseng H.-P."/>
            <person name="Hseu T.-H."/>
            <person name="Buhler D.R."/>
            <person name="Wang W.-D."/>
            <person name="Tsai H.-L."/>
            <person name="Hu C.-H."/>
        </authorList>
    </citation>
    <scope>NUCLEOTIDE SEQUENCE</scope>
    <source>
        <strain evidence="2">IS-6-12-J-cluster-62</strain>
        <tissue evidence="2">Salivary glands</tissue>
    </source>
</reference>
<organism evidence="2">
    <name type="scientific">Ixodes scapularis</name>
    <name type="common">Black-legged tick</name>
    <name type="synonym">Deer tick</name>
    <dbReference type="NCBI Taxonomy" id="6945"/>
    <lineage>
        <taxon>Eukaryota</taxon>
        <taxon>Metazoa</taxon>
        <taxon>Ecdysozoa</taxon>
        <taxon>Arthropoda</taxon>
        <taxon>Chelicerata</taxon>
        <taxon>Arachnida</taxon>
        <taxon>Acari</taxon>
        <taxon>Parasitiformes</taxon>
        <taxon>Ixodida</taxon>
        <taxon>Ixodoidea</taxon>
        <taxon>Ixodidae</taxon>
        <taxon>Ixodinae</taxon>
        <taxon>Ixodes</taxon>
    </lineage>
</organism>
<dbReference type="VEuPathDB" id="VectorBase:ISCI021186"/>
<proteinExistence type="evidence at transcript level"/>
<sequence>MIKLMFLAIFAAVLTLHVFVEGGLLKPEHAYDCYWAIANASDRVCRNHKQDGFSFFNLYTCSARCTSGNIERRLPPGITCQENGFGHPPPGTLECVGDIGQNNEPLVCFGCTSEVTDTLSKWQSSEPFWQQFGL</sequence>
<dbReference type="VEuPathDB" id="VectorBase:ISCP_008140"/>
<dbReference type="VEuPathDB" id="VectorBase:ISCW002229"/>
<accession>Q4PN20</accession>
<protein>
    <submittedName>
        <fullName evidence="2">Putative secreted protein</fullName>
    </submittedName>
</protein>
<keyword evidence="1" id="KW-0732">Signal</keyword>
<dbReference type="EMBL" id="DQ065953">
    <property type="protein sequence ID" value="AAY66590.1"/>
    <property type="molecule type" value="mRNA"/>
</dbReference>
<feature type="chain" id="PRO_5004241580" evidence="1">
    <location>
        <begin position="23"/>
        <end position="134"/>
    </location>
</feature>
<reference evidence="2" key="2">
    <citation type="journal article" date="2006" name="Insect Biochem. Mol. Biol.">
        <title>An annotated catalog of salivary gland transcripts from Ixodes scapularis ticks.</title>
        <authorList>
            <person name="Ribeiro J.M."/>
            <person name="Alarcon-Chaidez F."/>
            <person name="Francischetti I.M."/>
            <person name="Mans B.J."/>
            <person name="Mather T.N."/>
            <person name="Valenzuela J.G."/>
            <person name="Wikel S.K."/>
        </authorList>
    </citation>
    <scope>NUCLEOTIDE SEQUENCE</scope>
    <source>
        <strain evidence="2">IS-6-12-J-cluster-62</strain>
        <tissue evidence="2">Salivary glands</tissue>
    </source>
</reference>
<evidence type="ECO:0000313" key="2">
    <source>
        <dbReference type="EMBL" id="AAY66590.1"/>
    </source>
</evidence>
<dbReference type="AlphaFoldDB" id="Q4PN20"/>
<name>Q4PN20_IXOSC</name>